<keyword evidence="2" id="KW-1185">Reference proteome</keyword>
<dbReference type="Proteomes" id="UP000013117">
    <property type="component" value="Unassembled WGS sequence"/>
</dbReference>
<accession>N8ZQJ2</accession>
<name>N8ZQJ2_9GAMM</name>
<dbReference type="PATRIC" id="fig|1120926.3.peg.1628"/>
<evidence type="ECO:0000313" key="1">
    <source>
        <dbReference type="EMBL" id="ENV34008.1"/>
    </source>
</evidence>
<dbReference type="AlphaFoldDB" id="N8ZQJ2"/>
<proteinExistence type="predicted"/>
<comment type="caution">
    <text evidence="1">The sequence shown here is derived from an EMBL/GenBank/DDBJ whole genome shotgun (WGS) entry which is preliminary data.</text>
</comment>
<organism evidence="1 2">
    <name type="scientific">Acinetobacter gerneri DSM 14967 = CIP 107464 = MTCC 9824</name>
    <dbReference type="NCBI Taxonomy" id="1120926"/>
    <lineage>
        <taxon>Bacteria</taxon>
        <taxon>Pseudomonadati</taxon>
        <taxon>Pseudomonadota</taxon>
        <taxon>Gammaproteobacteria</taxon>
        <taxon>Moraxellales</taxon>
        <taxon>Moraxellaceae</taxon>
        <taxon>Acinetobacter</taxon>
    </lineage>
</organism>
<gene>
    <name evidence="1" type="ORF">F960_01698</name>
</gene>
<dbReference type="HOGENOM" id="CLU_3021317_0_0_6"/>
<dbReference type="RefSeq" id="WP_004861400.1">
    <property type="nucleotide sequence ID" value="NZ_ASYY01000039.1"/>
</dbReference>
<reference evidence="1 2" key="1">
    <citation type="submission" date="2013-02" db="EMBL/GenBank/DDBJ databases">
        <title>The Genome Sequence of Acinetobacter gerneri CIP 107464.</title>
        <authorList>
            <consortium name="The Broad Institute Genome Sequencing Platform"/>
            <consortium name="The Broad Institute Genome Sequencing Center for Infectious Disease"/>
            <person name="Cerqueira G."/>
            <person name="Feldgarden M."/>
            <person name="Courvalin P."/>
            <person name="Perichon B."/>
            <person name="Grillot-Courvalin C."/>
            <person name="Clermont D."/>
            <person name="Rocha E."/>
            <person name="Yoon E.-J."/>
            <person name="Nemec A."/>
            <person name="Walker B."/>
            <person name="Young S.K."/>
            <person name="Zeng Q."/>
            <person name="Gargeya S."/>
            <person name="Fitzgerald M."/>
            <person name="Haas B."/>
            <person name="Abouelleil A."/>
            <person name="Alvarado L."/>
            <person name="Arachchi H.M."/>
            <person name="Berlin A.M."/>
            <person name="Chapman S.B."/>
            <person name="Dewar J."/>
            <person name="Goldberg J."/>
            <person name="Griggs A."/>
            <person name="Gujja S."/>
            <person name="Hansen M."/>
            <person name="Howarth C."/>
            <person name="Imamovic A."/>
            <person name="Larimer J."/>
            <person name="McCowan C."/>
            <person name="Murphy C."/>
            <person name="Neiman D."/>
            <person name="Pearson M."/>
            <person name="Priest M."/>
            <person name="Roberts A."/>
            <person name="Saif S."/>
            <person name="Shea T."/>
            <person name="Sisk P."/>
            <person name="Sykes S."/>
            <person name="Wortman J."/>
            <person name="Nusbaum C."/>
            <person name="Birren B."/>
        </authorList>
    </citation>
    <scope>NUCLEOTIDE SEQUENCE [LARGE SCALE GENOMIC DNA]</scope>
    <source>
        <strain evidence="1 2">CIP 107464</strain>
    </source>
</reference>
<evidence type="ECO:0000313" key="2">
    <source>
        <dbReference type="Proteomes" id="UP000013117"/>
    </source>
</evidence>
<dbReference type="GeneID" id="84211897"/>
<protein>
    <submittedName>
        <fullName evidence="1">Uncharacterized protein</fullName>
    </submittedName>
</protein>
<sequence>MYDADKLKFKLKLGLSLISPEDIQKWAIEQLSDDSNNLLALDLFHKSKIYNHLLF</sequence>
<dbReference type="EMBL" id="APPN01000061">
    <property type="protein sequence ID" value="ENV34008.1"/>
    <property type="molecule type" value="Genomic_DNA"/>
</dbReference>
<dbReference type="STRING" id="202952.GCA_000747725_01727"/>